<dbReference type="SMART" id="SM00387">
    <property type="entry name" value="HATPase_c"/>
    <property type="match status" value="1"/>
</dbReference>
<evidence type="ECO:0000256" key="1">
    <source>
        <dbReference type="ARBA" id="ARBA00000085"/>
    </source>
</evidence>
<dbReference type="Gene3D" id="3.30.565.10">
    <property type="entry name" value="Histidine kinase-like ATPase, C-terminal domain"/>
    <property type="match status" value="1"/>
</dbReference>
<dbReference type="Proteomes" id="UP000824258">
    <property type="component" value="Unassembled WGS sequence"/>
</dbReference>
<gene>
    <name evidence="13" type="ORF">IAA70_07245</name>
</gene>
<dbReference type="SMART" id="SM00388">
    <property type="entry name" value="HisKA"/>
    <property type="match status" value="1"/>
</dbReference>
<feature type="transmembrane region" description="Helical" evidence="11">
    <location>
        <begin position="21"/>
        <end position="45"/>
    </location>
</feature>
<feature type="transmembrane region" description="Helical" evidence="11">
    <location>
        <begin position="95"/>
        <end position="120"/>
    </location>
</feature>
<dbReference type="CDD" id="cd00082">
    <property type="entry name" value="HisKA"/>
    <property type="match status" value="1"/>
</dbReference>
<comment type="catalytic activity">
    <reaction evidence="1">
        <text>ATP + protein L-histidine = ADP + protein N-phospho-L-histidine.</text>
        <dbReference type="EC" id="2.7.13.3"/>
    </reaction>
</comment>
<dbReference type="InterPro" id="IPR050428">
    <property type="entry name" value="TCS_sensor_his_kinase"/>
</dbReference>
<dbReference type="InterPro" id="IPR036890">
    <property type="entry name" value="HATPase_C_sf"/>
</dbReference>
<evidence type="ECO:0000256" key="8">
    <source>
        <dbReference type="ARBA" id="ARBA00022989"/>
    </source>
</evidence>
<dbReference type="Pfam" id="PF02518">
    <property type="entry name" value="HATPase_c"/>
    <property type="match status" value="1"/>
</dbReference>
<sequence>MREGKTGVATRKILATQKSAMGWTLFLSNLLALALGLGCLALYYMRLYAGSWAALGELDVTDFWLHVTSFDPLQFKLTLGAVGQRVQSYDVTEPLAVFSAAYVSFLVVQGLISAISGAIWRGRVRQHLRRLTSIAEEARRLGQEAAAPKKVAHLQEAIGHIQPTEAERLHVADPDLKGLENAINDLLDRMQAAYSQQSRFVSDASHELRTPIAVLKGYADLLERWGKDDPQVRDEAIAAIQTEAGRMSRLVEQLLFLARGDSGRTKLNPAPLDLTDLTREVFEESKMIDPDHVWLLEAAEPIAYTADRDMLKQAMRILADNAAKYTPTGGEIRLRAARGEEGEVRIAVQDTGMGIRAEDAPHVFQRFYRADPARSRQSGGAGLGLSIASWILSQHGGFLEVYSWEGVGSRFTMVLPKEDK</sequence>
<dbReference type="FunFam" id="1.10.287.130:FF:000001">
    <property type="entry name" value="Two-component sensor histidine kinase"/>
    <property type="match status" value="1"/>
</dbReference>
<evidence type="ECO:0000313" key="13">
    <source>
        <dbReference type="EMBL" id="HIR10183.1"/>
    </source>
</evidence>
<dbReference type="GO" id="GO:0000155">
    <property type="term" value="F:phosphorelay sensor kinase activity"/>
    <property type="evidence" value="ECO:0007669"/>
    <property type="project" value="InterPro"/>
</dbReference>
<dbReference type="PANTHER" id="PTHR45436:SF5">
    <property type="entry name" value="SENSOR HISTIDINE KINASE TRCS"/>
    <property type="match status" value="1"/>
</dbReference>
<dbReference type="PRINTS" id="PR00344">
    <property type="entry name" value="BCTRLSENSOR"/>
</dbReference>
<dbReference type="InterPro" id="IPR036097">
    <property type="entry name" value="HisK_dim/P_sf"/>
</dbReference>
<dbReference type="Pfam" id="PF00512">
    <property type="entry name" value="HisKA"/>
    <property type="match status" value="1"/>
</dbReference>
<evidence type="ECO:0000256" key="5">
    <source>
        <dbReference type="ARBA" id="ARBA00022679"/>
    </source>
</evidence>
<evidence type="ECO:0000256" key="9">
    <source>
        <dbReference type="ARBA" id="ARBA00023012"/>
    </source>
</evidence>
<proteinExistence type="predicted"/>
<evidence type="ECO:0000256" key="3">
    <source>
        <dbReference type="ARBA" id="ARBA00012438"/>
    </source>
</evidence>
<organism evidence="13 14">
    <name type="scientific">Candidatus Avoscillospira stercoripullorum</name>
    <dbReference type="NCBI Taxonomy" id="2840709"/>
    <lineage>
        <taxon>Bacteria</taxon>
        <taxon>Bacillati</taxon>
        <taxon>Bacillota</taxon>
        <taxon>Clostridia</taxon>
        <taxon>Eubacteriales</taxon>
        <taxon>Oscillospiraceae</taxon>
        <taxon>Oscillospiraceae incertae sedis</taxon>
        <taxon>Candidatus Avoscillospira</taxon>
    </lineage>
</organism>
<evidence type="ECO:0000256" key="2">
    <source>
        <dbReference type="ARBA" id="ARBA00004370"/>
    </source>
</evidence>
<keyword evidence="10 11" id="KW-0472">Membrane</keyword>
<reference evidence="13" key="1">
    <citation type="submission" date="2020-10" db="EMBL/GenBank/DDBJ databases">
        <authorList>
            <person name="Gilroy R."/>
        </authorList>
    </citation>
    <scope>NUCLEOTIDE SEQUENCE</scope>
    <source>
        <strain evidence="13">ChiHjej9B8-7071</strain>
    </source>
</reference>
<dbReference type="InterPro" id="IPR004358">
    <property type="entry name" value="Sig_transdc_His_kin-like_C"/>
</dbReference>
<dbReference type="GO" id="GO:0005886">
    <property type="term" value="C:plasma membrane"/>
    <property type="evidence" value="ECO:0007669"/>
    <property type="project" value="TreeGrafter"/>
</dbReference>
<evidence type="ECO:0000256" key="7">
    <source>
        <dbReference type="ARBA" id="ARBA00022777"/>
    </source>
</evidence>
<keyword evidence="9" id="KW-0902">Two-component regulatory system</keyword>
<reference evidence="13" key="2">
    <citation type="journal article" date="2021" name="PeerJ">
        <title>Extensive microbial diversity within the chicken gut microbiome revealed by metagenomics and culture.</title>
        <authorList>
            <person name="Gilroy R."/>
            <person name="Ravi A."/>
            <person name="Getino M."/>
            <person name="Pursley I."/>
            <person name="Horton D.L."/>
            <person name="Alikhan N.F."/>
            <person name="Baker D."/>
            <person name="Gharbi K."/>
            <person name="Hall N."/>
            <person name="Watson M."/>
            <person name="Adriaenssens E.M."/>
            <person name="Foster-Nyarko E."/>
            <person name="Jarju S."/>
            <person name="Secka A."/>
            <person name="Antonio M."/>
            <person name="Oren A."/>
            <person name="Chaudhuri R.R."/>
            <person name="La Ragione R."/>
            <person name="Hildebrand F."/>
            <person name="Pallen M.J."/>
        </authorList>
    </citation>
    <scope>NUCLEOTIDE SEQUENCE</scope>
    <source>
        <strain evidence="13">ChiHjej9B8-7071</strain>
    </source>
</reference>
<evidence type="ECO:0000256" key="10">
    <source>
        <dbReference type="ARBA" id="ARBA00023136"/>
    </source>
</evidence>
<evidence type="ECO:0000259" key="12">
    <source>
        <dbReference type="PROSITE" id="PS50109"/>
    </source>
</evidence>
<dbReference type="PANTHER" id="PTHR45436">
    <property type="entry name" value="SENSOR HISTIDINE KINASE YKOH"/>
    <property type="match status" value="1"/>
</dbReference>
<evidence type="ECO:0000256" key="11">
    <source>
        <dbReference type="SAM" id="Phobius"/>
    </source>
</evidence>
<keyword evidence="4" id="KW-0597">Phosphoprotein</keyword>
<protein>
    <recommendedName>
        <fullName evidence="3">histidine kinase</fullName>
        <ecNumber evidence="3">2.7.13.3</ecNumber>
    </recommendedName>
</protein>
<feature type="domain" description="Histidine kinase" evidence="12">
    <location>
        <begin position="203"/>
        <end position="419"/>
    </location>
</feature>
<keyword evidence="8 11" id="KW-1133">Transmembrane helix</keyword>
<dbReference type="Gene3D" id="1.10.287.130">
    <property type="match status" value="1"/>
</dbReference>
<evidence type="ECO:0000256" key="6">
    <source>
        <dbReference type="ARBA" id="ARBA00022692"/>
    </source>
</evidence>
<dbReference type="AlphaFoldDB" id="A0A9D1A924"/>
<evidence type="ECO:0000256" key="4">
    <source>
        <dbReference type="ARBA" id="ARBA00022553"/>
    </source>
</evidence>
<keyword evidence="5" id="KW-0808">Transferase</keyword>
<evidence type="ECO:0000313" key="14">
    <source>
        <dbReference type="Proteomes" id="UP000824258"/>
    </source>
</evidence>
<dbReference type="InterPro" id="IPR005467">
    <property type="entry name" value="His_kinase_dom"/>
</dbReference>
<dbReference type="CDD" id="cd00075">
    <property type="entry name" value="HATPase"/>
    <property type="match status" value="1"/>
</dbReference>
<accession>A0A9D1A924</accession>
<dbReference type="SUPFAM" id="SSF55874">
    <property type="entry name" value="ATPase domain of HSP90 chaperone/DNA topoisomerase II/histidine kinase"/>
    <property type="match status" value="1"/>
</dbReference>
<dbReference type="InterPro" id="IPR003594">
    <property type="entry name" value="HATPase_dom"/>
</dbReference>
<dbReference type="SUPFAM" id="SSF47384">
    <property type="entry name" value="Homodimeric domain of signal transducing histidine kinase"/>
    <property type="match status" value="1"/>
</dbReference>
<dbReference type="FunFam" id="3.30.565.10:FF:000006">
    <property type="entry name" value="Sensor histidine kinase WalK"/>
    <property type="match status" value="1"/>
</dbReference>
<keyword evidence="7 13" id="KW-0418">Kinase</keyword>
<comment type="caution">
    <text evidence="13">The sequence shown here is derived from an EMBL/GenBank/DDBJ whole genome shotgun (WGS) entry which is preliminary data.</text>
</comment>
<comment type="subcellular location">
    <subcellularLocation>
        <location evidence="2">Membrane</location>
    </subcellularLocation>
</comment>
<dbReference type="EC" id="2.7.13.3" evidence="3"/>
<dbReference type="PROSITE" id="PS50109">
    <property type="entry name" value="HIS_KIN"/>
    <property type="match status" value="1"/>
</dbReference>
<dbReference type="InterPro" id="IPR003661">
    <property type="entry name" value="HisK_dim/P_dom"/>
</dbReference>
<keyword evidence="6 11" id="KW-0812">Transmembrane</keyword>
<name>A0A9D1A924_9FIRM</name>
<dbReference type="EMBL" id="DVGD01000236">
    <property type="protein sequence ID" value="HIR10183.1"/>
    <property type="molecule type" value="Genomic_DNA"/>
</dbReference>